<dbReference type="InterPro" id="IPR051492">
    <property type="entry name" value="Dynamin-Rho_GEF"/>
</dbReference>
<dbReference type="OrthoDB" id="10256089at2759"/>
<dbReference type="PANTHER" id="PTHR22834:SF20">
    <property type="entry name" value="SH3 DOMAIN-CONTAINING PROTEIN"/>
    <property type="match status" value="1"/>
</dbReference>
<evidence type="ECO:0000256" key="1">
    <source>
        <dbReference type="SAM" id="MobiDB-lite"/>
    </source>
</evidence>
<feature type="compositionally biased region" description="Polar residues" evidence="1">
    <location>
        <begin position="282"/>
        <end position="298"/>
    </location>
</feature>
<proteinExistence type="predicted"/>
<feature type="compositionally biased region" description="Polar residues" evidence="1">
    <location>
        <begin position="121"/>
        <end position="130"/>
    </location>
</feature>
<feature type="compositionally biased region" description="Basic and acidic residues" evidence="1">
    <location>
        <begin position="1800"/>
        <end position="1813"/>
    </location>
</feature>
<feature type="compositionally biased region" description="Polar residues" evidence="1">
    <location>
        <begin position="204"/>
        <end position="228"/>
    </location>
</feature>
<dbReference type="Gene3D" id="1.20.1270.60">
    <property type="entry name" value="Arfaptin homology (AH) domain/BAR domain"/>
    <property type="match status" value="1"/>
</dbReference>
<dbReference type="Gene3D" id="1.20.900.10">
    <property type="entry name" value="Dbl homology (DH) domain"/>
    <property type="match status" value="1"/>
</dbReference>
<dbReference type="PROSITE" id="PS50010">
    <property type="entry name" value="DH_2"/>
    <property type="match status" value="1"/>
</dbReference>
<feature type="region of interest" description="Disordered" evidence="1">
    <location>
        <begin position="1634"/>
        <end position="1748"/>
    </location>
</feature>
<dbReference type="GO" id="GO:0005085">
    <property type="term" value="F:guanyl-nucleotide exchange factor activity"/>
    <property type="evidence" value="ECO:0007669"/>
    <property type="project" value="InterPro"/>
</dbReference>
<protein>
    <recommendedName>
        <fullName evidence="2">DH domain-containing protein</fullName>
    </recommendedName>
</protein>
<dbReference type="GO" id="GO:0035556">
    <property type="term" value="P:intracellular signal transduction"/>
    <property type="evidence" value="ECO:0007669"/>
    <property type="project" value="InterPro"/>
</dbReference>
<gene>
    <name evidence="3" type="ORF">B0J11DRAFT_211026</name>
</gene>
<dbReference type="SUPFAM" id="SSF103657">
    <property type="entry name" value="BAR/IMD domain-like"/>
    <property type="match status" value="1"/>
</dbReference>
<comment type="caution">
    <text evidence="3">The sequence shown here is derived from an EMBL/GenBank/DDBJ whole genome shotgun (WGS) entry which is preliminary data.</text>
</comment>
<dbReference type="CDD" id="cd07589">
    <property type="entry name" value="BAR_DNMBP"/>
    <property type="match status" value="1"/>
</dbReference>
<dbReference type="GO" id="GO:0031991">
    <property type="term" value="P:regulation of actomyosin contractile ring contraction"/>
    <property type="evidence" value="ECO:0007669"/>
    <property type="project" value="TreeGrafter"/>
</dbReference>
<feature type="region of interest" description="Disordered" evidence="1">
    <location>
        <begin position="1074"/>
        <end position="1093"/>
    </location>
</feature>
<feature type="compositionally biased region" description="Acidic residues" evidence="1">
    <location>
        <begin position="33"/>
        <end position="42"/>
    </location>
</feature>
<feature type="compositionally biased region" description="Low complexity" evidence="1">
    <location>
        <begin position="86"/>
        <end position="103"/>
    </location>
</feature>
<reference evidence="3" key="1">
    <citation type="journal article" date="2021" name="Nat. Commun.">
        <title>Genetic determinants of endophytism in the Arabidopsis root mycobiome.</title>
        <authorList>
            <person name="Mesny F."/>
            <person name="Miyauchi S."/>
            <person name="Thiergart T."/>
            <person name="Pickel B."/>
            <person name="Atanasova L."/>
            <person name="Karlsson M."/>
            <person name="Huettel B."/>
            <person name="Barry K.W."/>
            <person name="Haridas S."/>
            <person name="Chen C."/>
            <person name="Bauer D."/>
            <person name="Andreopoulos W."/>
            <person name="Pangilinan J."/>
            <person name="LaButti K."/>
            <person name="Riley R."/>
            <person name="Lipzen A."/>
            <person name="Clum A."/>
            <person name="Drula E."/>
            <person name="Henrissat B."/>
            <person name="Kohler A."/>
            <person name="Grigoriev I.V."/>
            <person name="Martin F.M."/>
            <person name="Hacquard S."/>
        </authorList>
    </citation>
    <scope>NUCLEOTIDE SEQUENCE</scope>
    <source>
        <strain evidence="3">MPI-CAGE-CH-0243</strain>
    </source>
</reference>
<dbReference type="Pfam" id="PF00621">
    <property type="entry name" value="RhoGEF"/>
    <property type="match status" value="1"/>
</dbReference>
<feature type="region of interest" description="Disordered" evidence="1">
    <location>
        <begin position="280"/>
        <end position="300"/>
    </location>
</feature>
<accession>A0A9P9E7B5</accession>
<feature type="compositionally biased region" description="Basic and acidic residues" evidence="1">
    <location>
        <begin position="466"/>
        <end position="480"/>
    </location>
</feature>
<feature type="region of interest" description="Disordered" evidence="1">
    <location>
        <begin position="1796"/>
        <end position="1819"/>
    </location>
</feature>
<feature type="region of interest" description="Disordered" evidence="1">
    <location>
        <begin position="314"/>
        <end position="391"/>
    </location>
</feature>
<dbReference type="InterPro" id="IPR035899">
    <property type="entry name" value="DBL_dom_sf"/>
</dbReference>
<feature type="compositionally biased region" description="Polar residues" evidence="1">
    <location>
        <begin position="55"/>
        <end position="64"/>
    </location>
</feature>
<feature type="region of interest" description="Disordered" evidence="1">
    <location>
        <begin position="30"/>
        <end position="229"/>
    </location>
</feature>
<dbReference type="InterPro" id="IPR000219">
    <property type="entry name" value="DH_dom"/>
</dbReference>
<name>A0A9P9E7B5_9PLEO</name>
<dbReference type="EMBL" id="JAGMWT010000003">
    <property type="protein sequence ID" value="KAH7131939.1"/>
    <property type="molecule type" value="Genomic_DNA"/>
</dbReference>
<dbReference type="InterPro" id="IPR027267">
    <property type="entry name" value="AH/BAR_dom_sf"/>
</dbReference>
<dbReference type="SUPFAM" id="SSF48065">
    <property type="entry name" value="DBL homology domain (DH-domain)"/>
    <property type="match status" value="1"/>
</dbReference>
<dbReference type="CDD" id="cd00160">
    <property type="entry name" value="RhoGEF"/>
    <property type="match status" value="1"/>
</dbReference>
<dbReference type="SMART" id="SM00325">
    <property type="entry name" value="RhoGEF"/>
    <property type="match status" value="1"/>
</dbReference>
<feature type="domain" description="DH" evidence="2">
    <location>
        <begin position="1126"/>
        <end position="1337"/>
    </location>
</feature>
<feature type="compositionally biased region" description="Low complexity" evidence="1">
    <location>
        <begin position="65"/>
        <end position="74"/>
    </location>
</feature>
<dbReference type="GO" id="GO:0005737">
    <property type="term" value="C:cytoplasm"/>
    <property type="evidence" value="ECO:0007669"/>
    <property type="project" value="TreeGrafter"/>
</dbReference>
<evidence type="ECO:0000313" key="4">
    <source>
        <dbReference type="Proteomes" id="UP000700596"/>
    </source>
</evidence>
<dbReference type="Proteomes" id="UP000700596">
    <property type="component" value="Unassembled WGS sequence"/>
</dbReference>
<feature type="compositionally biased region" description="Low complexity" evidence="1">
    <location>
        <begin position="1730"/>
        <end position="1743"/>
    </location>
</feature>
<feature type="compositionally biased region" description="Low complexity" evidence="1">
    <location>
        <begin position="341"/>
        <end position="356"/>
    </location>
</feature>
<dbReference type="PROSITE" id="PS00741">
    <property type="entry name" value="DH_1"/>
    <property type="match status" value="1"/>
</dbReference>
<evidence type="ECO:0000259" key="2">
    <source>
        <dbReference type="PROSITE" id="PS50010"/>
    </source>
</evidence>
<feature type="compositionally biased region" description="Basic and acidic residues" evidence="1">
    <location>
        <begin position="443"/>
        <end position="459"/>
    </location>
</feature>
<dbReference type="GO" id="GO:0032955">
    <property type="term" value="P:regulation of division septum assembly"/>
    <property type="evidence" value="ECO:0007669"/>
    <property type="project" value="TreeGrafter"/>
</dbReference>
<evidence type="ECO:0000313" key="3">
    <source>
        <dbReference type="EMBL" id="KAH7131939.1"/>
    </source>
</evidence>
<feature type="compositionally biased region" description="Low complexity" evidence="1">
    <location>
        <begin position="131"/>
        <end position="146"/>
    </location>
</feature>
<organism evidence="3 4">
    <name type="scientific">Dendryphion nanum</name>
    <dbReference type="NCBI Taxonomy" id="256645"/>
    <lineage>
        <taxon>Eukaryota</taxon>
        <taxon>Fungi</taxon>
        <taxon>Dikarya</taxon>
        <taxon>Ascomycota</taxon>
        <taxon>Pezizomycotina</taxon>
        <taxon>Dothideomycetes</taxon>
        <taxon>Pleosporomycetidae</taxon>
        <taxon>Pleosporales</taxon>
        <taxon>Torulaceae</taxon>
        <taxon>Dendryphion</taxon>
    </lineage>
</organism>
<feature type="region of interest" description="Disordered" evidence="1">
    <location>
        <begin position="406"/>
        <end position="482"/>
    </location>
</feature>
<dbReference type="PANTHER" id="PTHR22834">
    <property type="entry name" value="NUCLEAR FUSION PROTEIN FUS2"/>
    <property type="match status" value="1"/>
</dbReference>
<feature type="compositionally biased region" description="Basic and acidic residues" evidence="1">
    <location>
        <begin position="1702"/>
        <end position="1728"/>
    </location>
</feature>
<dbReference type="InterPro" id="IPR001331">
    <property type="entry name" value="GDS_CDC24_CS"/>
</dbReference>
<feature type="region of interest" description="Disordered" evidence="1">
    <location>
        <begin position="831"/>
        <end position="978"/>
    </location>
</feature>
<keyword evidence="4" id="KW-1185">Reference proteome</keyword>
<feature type="region of interest" description="Disordered" evidence="1">
    <location>
        <begin position="705"/>
        <end position="725"/>
    </location>
</feature>
<sequence>MGEPEHAAMHNYAYNPSVANWVHSTSLAQLDGVSDEPSEQSPDDYYKAGFPPTAYGSTSNEDTMTTTRQRQQSSNGAIRSTPKPPSVRSVSGPPGSVTSSRPTPQLPVNRPTVRSLAEKFNQPSSTETSPASSRTTRVRSTSRATVELAKPSPNSAIRPPHSTKEAAYGSYKFNNLKPRERPQPAPPSPATVRRQNGVRKSVDAQMSSARRSVVSPTRSQGRPTSSGRQPFFGEVVGLHDQSTPGFGIPSLPVRENESQELAPVQSSLENSTIKLVTEEISESPTTYPSQTPTFSSQALPVRHYRNNSELTATSIASSSHAREPRRHSPPSRIPVPTRRMSVASDSSSSKSQKAISPRPVGGYKRTSPTRRKPIPIRNKEPSETARSQVPVPVPVLAPVTLPATSYRSYRERGKSPQPAVNGGGSLAAVISNPPQPSSPRLRTSRERQLLPHESPRSRSESLGPHAGRESNHSLEGHRPSPDLGMIRIVDQEEVAQKNNLVDESIATHQYTDDLARSGYVESFQAEPQFPGQFPGQTTESATLHQEPLTLLTSSIHAPQLPAPLSATTDFEESPILGMPGSFMMTPPIAQQPQPTPPLGVVLDSQYPFEVQKAPTPQPQGELLQARAFVPPTIIPVVQSTRPDEPDTGISELGFRESIPIMLGSERPGWEESDHRRGHSPRLSIGAHKWRTEPLDASGTIAYLEEDDSPIDPFSNRDSLRPDDSASNVYYRQPVRDSPNWPPPMPNLPSNLLPNLPETSGLTLDSKAYSVINEVLNLYHRSDQITPDVAYESMKKIQKQSPIVAQHKDWGSKESTETYLARLLSDATISEAQGRSGEAEPLPAEFPTPVAKAVSKPPSLNVPELDDDLGEGQSGGTAIIFPSESRRYSRGSHGSTATTIWDDGSRANSSSGNLARDSGATESSFHVHNAQGAHAPQPPPKDWRYSPGIPETPRPAGASARSSIERLGPPGPGGRLLPEITSIGEGLGLSLKQGRQQTLRSIGYAPPRPPYSPPPPPMAASADQPTLAAALYTPSVYAPQPPASLLSSAPLPSAYKMNLSYEHIGPEDLLPPSVCSSSPEATDGAATVVPDEGPVDSVENVEDADSMSLKPAISTASEDPNMVRLRRRYRVMEEIAITEHTFLCDMMVANRMWAATFQVISTDEKEKRVLFCNVEELSKISYIFWDDIRDTIGWVFNQEAPPEEGEVRDPPYDEFIHLTEHRDRKTFVGRVVLKHTAQIERVFNTYLLNHDDANALIVEKAEDPAFLGWQLACYNESKGLTNAWDLDSLLVKPVQRLLKYPLLLDELRKVTPEDHPDYTNIVSAQKELMEISMRINQNKRRKETLRAAAQEGKKEKNKGFRGMGFVKALTNKTTDRVKQPASGAVSEAFNDKEYDKWAQKFGGHFFQIQIVLKDLDKYHDEMTSCFLHLNIVALGFIQVLDSADPSHPELASAWRQKTMSILELRNVLLEDHKKAVRQRVFKPLLELWNLQIRPQKLMEQRKKLLPQYVKYKAAKDRNEKADAKLEDVAKSFIAVNDALKIELPKMYELTQRCVRACLDKMIIFQKDWWKNCQKKLLPLLDYEPEHTTSFPHDMQCYVDRFNSDIASVQTIINRAAICNGALVNDMSNFASPLPIWNADDSSSRKSSSRRTESISSELSTEPRSRRSGGYSHRVAVPSFEGPPRTAAHERSQGLPSNIQAIRPPRESRESHRDSHRERDRDRHTQEERVMSSSLGSPPERSSGRQYFPIMDGTNEETQQQQSAPAMASALLSPTNATTTNPLNAPNTRVSGVFSSALPMPEGDHEATAPDHDHMPSTPTDADEPEVLFLAASLFEFNIAHDRREGGIPYLVYVPGEIFDVIGMKGELWLARNQDDSTKTVGWIWEKHFARILPEEM</sequence>